<dbReference type="SMART" id="SM00387">
    <property type="entry name" value="HATPase_c"/>
    <property type="match status" value="1"/>
</dbReference>
<feature type="domain" description="Histidine kinase" evidence="10">
    <location>
        <begin position="266"/>
        <end position="472"/>
    </location>
</feature>
<evidence type="ECO:0000256" key="9">
    <source>
        <dbReference type="SAM" id="MobiDB-lite"/>
    </source>
</evidence>
<feature type="domain" description="CheW-like" evidence="11">
    <location>
        <begin position="628"/>
        <end position="758"/>
    </location>
</feature>
<comment type="subcellular location">
    <subcellularLocation>
        <location evidence="2">Cell membrane</location>
    </subcellularLocation>
</comment>
<dbReference type="EC" id="2.7.13.3" evidence="3"/>
<feature type="domain" description="HPt" evidence="12">
    <location>
        <begin position="1"/>
        <end position="107"/>
    </location>
</feature>
<evidence type="ECO:0000256" key="3">
    <source>
        <dbReference type="ARBA" id="ARBA00012438"/>
    </source>
</evidence>
<organism evidence="13 16">
    <name type="scientific">Cellulosimicrobium cellulans</name>
    <name type="common">Arthrobacter luteus</name>
    <dbReference type="NCBI Taxonomy" id="1710"/>
    <lineage>
        <taxon>Bacteria</taxon>
        <taxon>Bacillati</taxon>
        <taxon>Actinomycetota</taxon>
        <taxon>Actinomycetes</taxon>
        <taxon>Micrococcales</taxon>
        <taxon>Promicromonosporaceae</taxon>
        <taxon>Cellulosimicrobium</taxon>
    </lineage>
</organism>
<dbReference type="SMART" id="SM00073">
    <property type="entry name" value="HPT"/>
    <property type="match status" value="1"/>
</dbReference>
<keyword evidence="6" id="KW-0418">Kinase</keyword>
<protein>
    <recommendedName>
        <fullName evidence="3">histidine kinase</fullName>
        <ecNumber evidence="3">2.7.13.3</ecNumber>
    </recommendedName>
</protein>
<feature type="compositionally biased region" description="Pro residues" evidence="9">
    <location>
        <begin position="174"/>
        <end position="188"/>
    </location>
</feature>
<dbReference type="SUPFAM" id="SSF50341">
    <property type="entry name" value="CheW-like"/>
    <property type="match status" value="2"/>
</dbReference>
<dbReference type="Pfam" id="PF01627">
    <property type="entry name" value="Hpt"/>
    <property type="match status" value="1"/>
</dbReference>
<dbReference type="AlphaFoldDB" id="A0AAV5P1C4"/>
<dbReference type="InterPro" id="IPR036641">
    <property type="entry name" value="HPT_dom_sf"/>
</dbReference>
<sequence length="781" mass="83059">MDEMDEIVHEFLVESYENLDQLDQDLVALESDPSSRALLSSIFRTVHTIKGTSGFLGFANLERVSHVGESLLSELRDGERAMDQPTADVLLALVDTLRAILAKVEAGAGDDLDVDPMVARIVAVQDGTAAPEPDVAPDAAGGTSPDSAPETDPEPDPEPAPEPEPKPTSAAGPAPEPAPAPEPDPTPRTAPVLAAEPAPAPVVGPAPAPEPAPEPEPHTRNAADGSIRVDVDLLDTLMRQVGELVLVRNQIDRIAGAGEDQETKRSAQRLSLIASELQEGVMKTRMQPIEHVWSKMPRVVRDLAKMLGRDVRIEMTGGDTELDRSLLEAVKDPLTHLVRNAVDHGIEAPEDRRRAGKRPQGLVTLRAYHSNGQVVVEITDDGAGIDPEKVGRTAVAKGLRTARDVAAMAPSELLDLLFLPGFSTAAKVTNVSGRGVGMDVVRTNIEAIGGSVDVESTVGTGTTWRMRIPLTLAIMPALTVMCCGAVYAIPQVSLLELVALGDQHGEIEHVGTAPVFRLRGTLLPLLSLSEVLGLDPESEGRVIAVVEADDQRFGVIVDRVLNMEEIVVKALANRLKQIGMYSGATVLGDGGVALILDLQAIARKVLTSDAADMARAYAQDTTESATTVEQMLVVGAGDRRVAIPLSAVTRLERIRAATIEQVGSREVLQYRGALLPLVRLDQLLGAAGGPPADELDIVVYTRAGRSIAMAVTEIFDIVEDDARRRSDIDGHGLTGSTVLKDRVTELLDVRSAVQAADPGFYDDLDPFDATAENDLSLAGAR</sequence>
<name>A0AAV5P1C4_CELCE</name>
<dbReference type="InterPro" id="IPR004105">
    <property type="entry name" value="CheA-like_dim"/>
</dbReference>
<dbReference type="PROSITE" id="PS50109">
    <property type="entry name" value="HIS_KIN"/>
    <property type="match status" value="1"/>
</dbReference>
<dbReference type="GO" id="GO:0006935">
    <property type="term" value="P:chemotaxis"/>
    <property type="evidence" value="ECO:0007669"/>
    <property type="project" value="InterPro"/>
</dbReference>
<dbReference type="InterPro" id="IPR036061">
    <property type="entry name" value="CheW-like_dom_sf"/>
</dbReference>
<dbReference type="Gene3D" id="1.10.287.560">
    <property type="entry name" value="Histidine kinase CheA-like, homodimeric domain"/>
    <property type="match status" value="1"/>
</dbReference>
<feature type="domain" description="CheW-like" evidence="11">
    <location>
        <begin position="474"/>
        <end position="607"/>
    </location>
</feature>
<dbReference type="PANTHER" id="PTHR43395:SF1">
    <property type="entry name" value="CHEMOTAXIS PROTEIN CHEA"/>
    <property type="match status" value="1"/>
</dbReference>
<evidence type="ECO:0000259" key="12">
    <source>
        <dbReference type="PROSITE" id="PS50894"/>
    </source>
</evidence>
<dbReference type="SUPFAM" id="SSF47226">
    <property type="entry name" value="Histidine-containing phosphotransfer domain, HPT domain"/>
    <property type="match status" value="1"/>
</dbReference>
<dbReference type="SUPFAM" id="SSF55874">
    <property type="entry name" value="ATPase domain of HSP90 chaperone/DNA topoisomerase II/histidine kinase"/>
    <property type="match status" value="1"/>
</dbReference>
<feature type="modified residue" description="Phosphohistidine" evidence="8">
    <location>
        <position position="47"/>
    </location>
</feature>
<dbReference type="InterPro" id="IPR036097">
    <property type="entry name" value="HisK_dim/P_sf"/>
</dbReference>
<dbReference type="EMBL" id="BSTG01000001">
    <property type="protein sequence ID" value="GLY56118.1"/>
    <property type="molecule type" value="Genomic_DNA"/>
</dbReference>
<feature type="compositionally biased region" description="Basic and acidic residues" evidence="9">
    <location>
        <begin position="215"/>
        <end position="224"/>
    </location>
</feature>
<dbReference type="Proteomes" id="UP001165168">
    <property type="component" value="Unassembled WGS sequence"/>
</dbReference>
<evidence type="ECO:0000259" key="10">
    <source>
        <dbReference type="PROSITE" id="PS50109"/>
    </source>
</evidence>
<dbReference type="PROSITE" id="PS50894">
    <property type="entry name" value="HPT"/>
    <property type="match status" value="1"/>
</dbReference>
<dbReference type="CDD" id="cd16916">
    <property type="entry name" value="HATPase_CheA-like"/>
    <property type="match status" value="1"/>
</dbReference>
<dbReference type="Gene3D" id="1.20.120.160">
    <property type="entry name" value="HPT domain"/>
    <property type="match status" value="1"/>
</dbReference>
<keyword evidence="4 8" id="KW-0597">Phosphoprotein</keyword>
<dbReference type="Pfam" id="PF02518">
    <property type="entry name" value="HATPase_c"/>
    <property type="match status" value="1"/>
</dbReference>
<dbReference type="InterPro" id="IPR037006">
    <property type="entry name" value="CheA-like_homodim_sf"/>
</dbReference>
<evidence type="ECO:0000256" key="5">
    <source>
        <dbReference type="ARBA" id="ARBA00022679"/>
    </source>
</evidence>
<dbReference type="PANTHER" id="PTHR43395">
    <property type="entry name" value="SENSOR HISTIDINE KINASE CHEA"/>
    <property type="match status" value="1"/>
</dbReference>
<dbReference type="CDD" id="cd00088">
    <property type="entry name" value="HPT"/>
    <property type="match status" value="1"/>
</dbReference>
<evidence type="ECO:0000313" key="16">
    <source>
        <dbReference type="Proteomes" id="UP001165168"/>
    </source>
</evidence>
<accession>A0AAV5P1C4</accession>
<proteinExistence type="predicted"/>
<dbReference type="GO" id="GO:0000155">
    <property type="term" value="F:phosphorelay sensor kinase activity"/>
    <property type="evidence" value="ECO:0007669"/>
    <property type="project" value="InterPro"/>
</dbReference>
<reference evidence="14 15" key="1">
    <citation type="submission" date="2019-07" db="EMBL/GenBank/DDBJ databases">
        <title>Complete Genome Sequence and Methylome Analysis of Arthrobacter luteus NEB113.</title>
        <authorList>
            <person name="Fomenkov A."/>
            <person name="Anton B.P."/>
            <person name="Vincze T."/>
            <person name="Roberts R.J."/>
        </authorList>
    </citation>
    <scope>NUCLEOTIDE SEQUENCE [LARGE SCALE GENOMIC DNA]</scope>
    <source>
        <strain evidence="14 15">NEB113</strain>
    </source>
</reference>
<evidence type="ECO:0000313" key="15">
    <source>
        <dbReference type="Proteomes" id="UP000319068"/>
    </source>
</evidence>
<keyword evidence="5" id="KW-0808">Transferase</keyword>
<dbReference type="InterPro" id="IPR008207">
    <property type="entry name" value="Sig_transdc_His_kin_Hpt_dom"/>
</dbReference>
<dbReference type="Gene3D" id="3.30.565.10">
    <property type="entry name" value="Histidine kinase-like ATPase, C-terminal domain"/>
    <property type="match status" value="1"/>
</dbReference>
<gene>
    <name evidence="13" type="ORF">Ccel01_07200</name>
    <name evidence="14" type="ORF">FOG94_06390</name>
</gene>
<dbReference type="GO" id="GO:0005737">
    <property type="term" value="C:cytoplasm"/>
    <property type="evidence" value="ECO:0007669"/>
    <property type="project" value="InterPro"/>
</dbReference>
<dbReference type="Gene3D" id="2.30.30.40">
    <property type="entry name" value="SH3 Domains"/>
    <property type="match status" value="1"/>
</dbReference>
<evidence type="ECO:0000313" key="14">
    <source>
        <dbReference type="EMBL" id="QDP74832.1"/>
    </source>
</evidence>
<feature type="compositionally biased region" description="Low complexity" evidence="9">
    <location>
        <begin position="129"/>
        <end position="148"/>
    </location>
</feature>
<dbReference type="PROSITE" id="PS50851">
    <property type="entry name" value="CHEW"/>
    <property type="match status" value="2"/>
</dbReference>
<dbReference type="GO" id="GO:0005886">
    <property type="term" value="C:plasma membrane"/>
    <property type="evidence" value="ECO:0007669"/>
    <property type="project" value="UniProtKB-SubCell"/>
</dbReference>
<dbReference type="Proteomes" id="UP000319068">
    <property type="component" value="Chromosome"/>
</dbReference>
<dbReference type="InterPro" id="IPR003594">
    <property type="entry name" value="HATPase_dom"/>
</dbReference>
<evidence type="ECO:0000256" key="7">
    <source>
        <dbReference type="ARBA" id="ARBA00023012"/>
    </source>
</evidence>
<feature type="compositionally biased region" description="Acidic residues" evidence="9">
    <location>
        <begin position="149"/>
        <end position="161"/>
    </location>
</feature>
<evidence type="ECO:0000256" key="2">
    <source>
        <dbReference type="ARBA" id="ARBA00004236"/>
    </source>
</evidence>
<feature type="compositionally biased region" description="Pro residues" evidence="9">
    <location>
        <begin position="198"/>
        <end position="214"/>
    </location>
</feature>
<dbReference type="SUPFAM" id="SSF47384">
    <property type="entry name" value="Homodimeric domain of signal transducing histidine kinase"/>
    <property type="match status" value="1"/>
</dbReference>
<evidence type="ECO:0000313" key="13">
    <source>
        <dbReference type="EMBL" id="GLY56118.1"/>
    </source>
</evidence>
<evidence type="ECO:0000256" key="4">
    <source>
        <dbReference type="ARBA" id="ARBA00022553"/>
    </source>
</evidence>
<evidence type="ECO:0000256" key="6">
    <source>
        <dbReference type="ARBA" id="ARBA00022777"/>
    </source>
</evidence>
<dbReference type="SMART" id="SM00260">
    <property type="entry name" value="CheW"/>
    <property type="match status" value="2"/>
</dbReference>
<dbReference type="PRINTS" id="PR00344">
    <property type="entry name" value="BCTRLSENSOR"/>
</dbReference>
<dbReference type="Pfam" id="PF01584">
    <property type="entry name" value="CheW"/>
    <property type="match status" value="2"/>
</dbReference>
<dbReference type="FunFam" id="3.30.565.10:FF:000016">
    <property type="entry name" value="Chemotaxis protein CheA, putative"/>
    <property type="match status" value="1"/>
</dbReference>
<dbReference type="Gene3D" id="2.40.50.180">
    <property type="entry name" value="CheA-289, Domain 4"/>
    <property type="match status" value="1"/>
</dbReference>
<evidence type="ECO:0000256" key="1">
    <source>
        <dbReference type="ARBA" id="ARBA00000085"/>
    </source>
</evidence>
<evidence type="ECO:0000256" key="8">
    <source>
        <dbReference type="PROSITE-ProRule" id="PRU00110"/>
    </source>
</evidence>
<keyword evidence="15" id="KW-1185">Reference proteome</keyword>
<dbReference type="SMART" id="SM01231">
    <property type="entry name" value="H-kinase_dim"/>
    <property type="match status" value="1"/>
</dbReference>
<dbReference type="InterPro" id="IPR036890">
    <property type="entry name" value="HATPase_C_sf"/>
</dbReference>
<dbReference type="InterPro" id="IPR002545">
    <property type="entry name" value="CheW-lke_dom"/>
</dbReference>
<dbReference type="Pfam" id="PF02895">
    <property type="entry name" value="H-kinase_dim"/>
    <property type="match status" value="1"/>
</dbReference>
<feature type="region of interest" description="Disordered" evidence="9">
    <location>
        <begin position="128"/>
        <end position="224"/>
    </location>
</feature>
<dbReference type="InterPro" id="IPR005467">
    <property type="entry name" value="His_kinase_dom"/>
</dbReference>
<dbReference type="InterPro" id="IPR004358">
    <property type="entry name" value="Sig_transdc_His_kin-like_C"/>
</dbReference>
<comment type="catalytic activity">
    <reaction evidence="1">
        <text>ATP + protein L-histidine = ADP + protein N-phospho-L-histidine.</text>
        <dbReference type="EC" id="2.7.13.3"/>
    </reaction>
</comment>
<keyword evidence="7" id="KW-0902">Two-component regulatory system</keyword>
<dbReference type="InterPro" id="IPR051315">
    <property type="entry name" value="Bact_Chemotaxis_CheA"/>
</dbReference>
<reference evidence="13" key="2">
    <citation type="submission" date="2023-03" db="EMBL/GenBank/DDBJ databases">
        <title>Cellulosimicrobium cellulans NBRC 103059.</title>
        <authorList>
            <person name="Ichikawa N."/>
            <person name="Sato H."/>
            <person name="Tonouchi N."/>
        </authorList>
    </citation>
    <scope>NUCLEOTIDE SEQUENCE</scope>
    <source>
        <strain evidence="13">NBRC 103059</strain>
    </source>
</reference>
<evidence type="ECO:0000259" key="11">
    <source>
        <dbReference type="PROSITE" id="PS50851"/>
    </source>
</evidence>
<dbReference type="EMBL" id="CP041694">
    <property type="protein sequence ID" value="QDP74832.1"/>
    <property type="molecule type" value="Genomic_DNA"/>
</dbReference>